<reference evidence="1 2" key="1">
    <citation type="journal article" date="2023" name="G3 (Bethesda)">
        <title>A chromosome-length genome assembly and annotation of blackberry (Rubus argutus, cv. 'Hillquist').</title>
        <authorList>
            <person name="Bruna T."/>
            <person name="Aryal R."/>
            <person name="Dudchenko O."/>
            <person name="Sargent D.J."/>
            <person name="Mead D."/>
            <person name="Buti M."/>
            <person name="Cavallini A."/>
            <person name="Hytonen T."/>
            <person name="Andres J."/>
            <person name="Pham M."/>
            <person name="Weisz D."/>
            <person name="Mascagni F."/>
            <person name="Usai G."/>
            <person name="Natali L."/>
            <person name="Bassil N."/>
            <person name="Fernandez G.E."/>
            <person name="Lomsadze A."/>
            <person name="Armour M."/>
            <person name="Olukolu B."/>
            <person name="Poorten T."/>
            <person name="Britton C."/>
            <person name="Davik J."/>
            <person name="Ashrafi H."/>
            <person name="Aiden E.L."/>
            <person name="Borodovsky M."/>
            <person name="Worthington M."/>
        </authorList>
    </citation>
    <scope>NUCLEOTIDE SEQUENCE [LARGE SCALE GENOMIC DNA]</scope>
    <source>
        <strain evidence="1">PI 553951</strain>
    </source>
</reference>
<accession>A0AAW1WUE7</accession>
<gene>
    <name evidence="1" type="ORF">M0R45_025511</name>
</gene>
<dbReference type="PANTHER" id="PTHR31973">
    <property type="entry name" value="POLYPROTEIN, PUTATIVE-RELATED"/>
    <property type="match status" value="1"/>
</dbReference>
<keyword evidence="2" id="KW-1185">Reference proteome</keyword>
<sequence length="143" mass="16424">MSCAEHKYCVRHLYNNFKNTGHNGLALKNSLWSAGMATTVPWSHFITNPKCDILLNNLCGAFNVAILDARDKPILSSLEKLRNNLMLRMTKQREIKWTQPVEPRIFGIIEAKRKKGGQCTIRHSENGEFEVKHIHGKQQFHVN</sequence>
<dbReference type="PANTHER" id="PTHR31973:SF199">
    <property type="entry name" value="SWIM-TYPE DOMAIN-CONTAINING PROTEIN"/>
    <property type="match status" value="1"/>
</dbReference>
<proteinExistence type="predicted"/>
<dbReference type="AlphaFoldDB" id="A0AAW1WUE7"/>
<name>A0AAW1WUE7_RUBAR</name>
<protein>
    <submittedName>
        <fullName evidence="1">Uncharacterized protein</fullName>
    </submittedName>
</protein>
<evidence type="ECO:0000313" key="2">
    <source>
        <dbReference type="Proteomes" id="UP001457282"/>
    </source>
</evidence>
<dbReference type="EMBL" id="JBEDUW010000005">
    <property type="protein sequence ID" value="KAK9928374.1"/>
    <property type="molecule type" value="Genomic_DNA"/>
</dbReference>
<evidence type="ECO:0000313" key="1">
    <source>
        <dbReference type="EMBL" id="KAK9928374.1"/>
    </source>
</evidence>
<comment type="caution">
    <text evidence="1">The sequence shown here is derived from an EMBL/GenBank/DDBJ whole genome shotgun (WGS) entry which is preliminary data.</text>
</comment>
<organism evidence="1 2">
    <name type="scientific">Rubus argutus</name>
    <name type="common">Southern blackberry</name>
    <dbReference type="NCBI Taxonomy" id="59490"/>
    <lineage>
        <taxon>Eukaryota</taxon>
        <taxon>Viridiplantae</taxon>
        <taxon>Streptophyta</taxon>
        <taxon>Embryophyta</taxon>
        <taxon>Tracheophyta</taxon>
        <taxon>Spermatophyta</taxon>
        <taxon>Magnoliopsida</taxon>
        <taxon>eudicotyledons</taxon>
        <taxon>Gunneridae</taxon>
        <taxon>Pentapetalae</taxon>
        <taxon>rosids</taxon>
        <taxon>fabids</taxon>
        <taxon>Rosales</taxon>
        <taxon>Rosaceae</taxon>
        <taxon>Rosoideae</taxon>
        <taxon>Rosoideae incertae sedis</taxon>
        <taxon>Rubus</taxon>
    </lineage>
</organism>
<dbReference type="Proteomes" id="UP001457282">
    <property type="component" value="Unassembled WGS sequence"/>
</dbReference>